<dbReference type="AlphaFoldDB" id="A0A081BCU4"/>
<accession>A0A081BCU4</accession>
<keyword evidence="1" id="KW-0812">Transmembrane</keyword>
<dbReference type="STRING" id="1333998.M2A_2361"/>
<dbReference type="RefSeq" id="WP_045447640.1">
    <property type="nucleotide sequence ID" value="NZ_BBIO01000012.1"/>
</dbReference>
<keyword evidence="1" id="KW-0472">Membrane</keyword>
<name>A0A081BCU4_9HYPH</name>
<organism evidence="2 3">
    <name type="scientific">Tepidicaulis marinus</name>
    <dbReference type="NCBI Taxonomy" id="1333998"/>
    <lineage>
        <taxon>Bacteria</taxon>
        <taxon>Pseudomonadati</taxon>
        <taxon>Pseudomonadota</taxon>
        <taxon>Alphaproteobacteria</taxon>
        <taxon>Hyphomicrobiales</taxon>
        <taxon>Parvibaculaceae</taxon>
        <taxon>Tepidicaulis</taxon>
    </lineage>
</organism>
<evidence type="ECO:0000313" key="2">
    <source>
        <dbReference type="EMBL" id="GAK45862.1"/>
    </source>
</evidence>
<protein>
    <submittedName>
        <fullName evidence="2">Conserved protein</fullName>
    </submittedName>
</protein>
<dbReference type="Proteomes" id="UP000028702">
    <property type="component" value="Unassembled WGS sequence"/>
</dbReference>
<feature type="transmembrane region" description="Helical" evidence="1">
    <location>
        <begin position="101"/>
        <end position="122"/>
    </location>
</feature>
<sequence length="126" mass="13491">MEKIVSGLLILTGLLNAAPVMGVFGAARLKTMYGLSFEEPNLLVLMQHRAVLFALIGGFMIFAAFKPALQPAAFLIGFVSMAAFVWLAWGVPELNGQLKRVMIADIAGIGALLAAIAIYFLARPQI</sequence>
<dbReference type="eggNOG" id="ENOG5032S4C">
    <property type="taxonomic scope" value="Bacteria"/>
</dbReference>
<keyword evidence="3" id="KW-1185">Reference proteome</keyword>
<feature type="transmembrane region" description="Helical" evidence="1">
    <location>
        <begin position="72"/>
        <end position="89"/>
    </location>
</feature>
<gene>
    <name evidence="2" type="ORF">M2A_2361</name>
</gene>
<dbReference type="EMBL" id="BBIO01000012">
    <property type="protein sequence ID" value="GAK45862.1"/>
    <property type="molecule type" value="Genomic_DNA"/>
</dbReference>
<evidence type="ECO:0000313" key="3">
    <source>
        <dbReference type="Proteomes" id="UP000028702"/>
    </source>
</evidence>
<comment type="caution">
    <text evidence="2">The sequence shown here is derived from an EMBL/GenBank/DDBJ whole genome shotgun (WGS) entry which is preliminary data.</text>
</comment>
<proteinExistence type="predicted"/>
<keyword evidence="1" id="KW-1133">Transmembrane helix</keyword>
<evidence type="ECO:0000256" key="1">
    <source>
        <dbReference type="SAM" id="Phobius"/>
    </source>
</evidence>
<feature type="transmembrane region" description="Helical" evidence="1">
    <location>
        <begin position="46"/>
        <end position="65"/>
    </location>
</feature>
<reference evidence="2 3" key="1">
    <citation type="submission" date="2014-07" db="EMBL/GenBank/DDBJ databases">
        <title>Tepidicaulis marinum gen. nov., sp. nov., a novel marine bacterium denitrifying nitrate to nitrous oxide strictly under microaerobic conditions.</title>
        <authorList>
            <person name="Takeuchi M."/>
            <person name="Yamagishi T."/>
            <person name="Kamagata Y."/>
            <person name="Oshima K."/>
            <person name="Hattori M."/>
            <person name="Katayama T."/>
            <person name="Hanada S."/>
            <person name="Tamaki H."/>
            <person name="Marumo K."/>
            <person name="Maeda H."/>
            <person name="Nedachi M."/>
            <person name="Iwasaki W."/>
            <person name="Suwa Y."/>
            <person name="Sakata S."/>
        </authorList>
    </citation>
    <scope>NUCLEOTIDE SEQUENCE [LARGE SCALE GENOMIC DNA]</scope>
    <source>
        <strain evidence="2 3">MA2</strain>
    </source>
</reference>